<dbReference type="InterPro" id="IPR006186">
    <property type="entry name" value="Ser/Thr-sp_prot-phosphatase"/>
</dbReference>
<comment type="similarity">
    <text evidence="7">Belongs to the PPP phosphatase family.</text>
</comment>
<dbReference type="SMART" id="SM00156">
    <property type="entry name" value="PP2Ac"/>
    <property type="match status" value="1"/>
</dbReference>
<dbReference type="InterPro" id="IPR050341">
    <property type="entry name" value="PP1_catalytic_subunit"/>
</dbReference>
<gene>
    <name evidence="10" type="ORF">PSALAMII_LOCUS1778</name>
</gene>
<evidence type="ECO:0000259" key="9">
    <source>
        <dbReference type="PROSITE" id="PS00125"/>
    </source>
</evidence>
<dbReference type="InterPro" id="IPR004843">
    <property type="entry name" value="Calcineurin-like_PHP"/>
</dbReference>
<dbReference type="PRINTS" id="PR00114">
    <property type="entry name" value="STPHPHTASE"/>
</dbReference>
<reference evidence="10" key="1">
    <citation type="submission" date="2021-07" db="EMBL/GenBank/DDBJ databases">
        <authorList>
            <person name="Branca A.L. A."/>
        </authorList>
    </citation>
    <scope>NUCLEOTIDE SEQUENCE</scope>
</reference>
<dbReference type="EMBL" id="CAJVPD010000077">
    <property type="protein sequence ID" value="CAG8298201.1"/>
    <property type="molecule type" value="Genomic_DNA"/>
</dbReference>
<dbReference type="GO" id="GO:0004722">
    <property type="term" value="F:protein serine/threonine phosphatase activity"/>
    <property type="evidence" value="ECO:0007669"/>
    <property type="project" value="UniProtKB-EC"/>
</dbReference>
<dbReference type="AlphaFoldDB" id="A0A9W4ILG5"/>
<dbReference type="SUPFAM" id="SSF56300">
    <property type="entry name" value="Metallo-dependent phosphatases"/>
    <property type="match status" value="1"/>
</dbReference>
<evidence type="ECO:0000256" key="7">
    <source>
        <dbReference type="RuleBase" id="RU004273"/>
    </source>
</evidence>
<dbReference type="InterPro" id="IPR031675">
    <property type="entry name" value="STPPase_N"/>
</dbReference>
<evidence type="ECO:0000256" key="4">
    <source>
        <dbReference type="ARBA" id="ARBA00023211"/>
    </source>
</evidence>
<comment type="catalytic activity">
    <reaction evidence="6 7">
        <text>O-phospho-L-threonyl-[protein] + H2O = L-threonyl-[protein] + phosphate</text>
        <dbReference type="Rhea" id="RHEA:47004"/>
        <dbReference type="Rhea" id="RHEA-COMP:11060"/>
        <dbReference type="Rhea" id="RHEA-COMP:11605"/>
        <dbReference type="ChEBI" id="CHEBI:15377"/>
        <dbReference type="ChEBI" id="CHEBI:30013"/>
        <dbReference type="ChEBI" id="CHEBI:43474"/>
        <dbReference type="ChEBI" id="CHEBI:61977"/>
        <dbReference type="EC" id="3.1.3.16"/>
    </reaction>
</comment>
<dbReference type="Pfam" id="PF16891">
    <property type="entry name" value="STPPase_N"/>
    <property type="match status" value="1"/>
</dbReference>
<evidence type="ECO:0000313" key="11">
    <source>
        <dbReference type="Proteomes" id="UP001152592"/>
    </source>
</evidence>
<protein>
    <recommendedName>
        <fullName evidence="7">Serine/threonine-protein phosphatase</fullName>
        <ecNumber evidence="7">3.1.3.16</ecNumber>
    </recommendedName>
</protein>
<feature type="compositionally biased region" description="Polar residues" evidence="8">
    <location>
        <begin position="85"/>
        <end position="95"/>
    </location>
</feature>
<evidence type="ECO:0000256" key="2">
    <source>
        <dbReference type="ARBA" id="ARBA00022801"/>
    </source>
</evidence>
<evidence type="ECO:0000256" key="8">
    <source>
        <dbReference type="SAM" id="MobiDB-lite"/>
    </source>
</evidence>
<feature type="region of interest" description="Disordered" evidence="8">
    <location>
        <begin position="79"/>
        <end position="114"/>
    </location>
</feature>
<dbReference type="GO" id="GO:0046872">
    <property type="term" value="F:metal ion binding"/>
    <property type="evidence" value="ECO:0007669"/>
    <property type="project" value="UniProtKB-KW"/>
</dbReference>
<keyword evidence="4" id="KW-0464">Manganese</keyword>
<dbReference type="InterPro" id="IPR029052">
    <property type="entry name" value="Metallo-depent_PP-like"/>
</dbReference>
<keyword evidence="3" id="KW-0904">Protein phosphatase</keyword>
<dbReference type="GO" id="GO:0005634">
    <property type="term" value="C:nucleus"/>
    <property type="evidence" value="ECO:0007669"/>
    <property type="project" value="TreeGrafter"/>
</dbReference>
<dbReference type="PANTHER" id="PTHR11668:SF484">
    <property type="entry name" value="SERINE_THREONINE-PROTEIN PHOSPHATASE PP-Z1-RELATED"/>
    <property type="match status" value="1"/>
</dbReference>
<organism evidence="10 11">
    <name type="scientific">Penicillium salamii</name>
    <dbReference type="NCBI Taxonomy" id="1612424"/>
    <lineage>
        <taxon>Eukaryota</taxon>
        <taxon>Fungi</taxon>
        <taxon>Dikarya</taxon>
        <taxon>Ascomycota</taxon>
        <taxon>Pezizomycotina</taxon>
        <taxon>Eurotiomycetes</taxon>
        <taxon>Eurotiomycetidae</taxon>
        <taxon>Eurotiales</taxon>
        <taxon>Aspergillaceae</taxon>
        <taxon>Penicillium</taxon>
    </lineage>
</organism>
<dbReference type="Gene3D" id="3.60.21.10">
    <property type="match status" value="1"/>
</dbReference>
<sequence length="548" mass="61664">MLMWSGSNSFFSTVGGIQLPGTLLSKFDILFNFNLESPYLHAKMEIDYAEQRTLPEDNPSPNSPRSSFVDFLKRGSYHLRRSSKQENSPASNSTIPPVEQNPPTDPEKLDHSQPFADITGDLKEKGEENEAVAALETPKPERSASETAVANESILRKQNPFNLDSIIWDDSSRDGLNRRASVDLDDMIARLLQAGQSKATKKFCLEPTEILAICSIARNLFLSQPVLLELNAPVHIVGDIHGQYTDLLRIFELSGYPSTTNYLFLGDYVDRGKQSLETILLLLCYKLKYPETFFLLRGNHECANISRIYGFHDECKRRSSIKVWKTFTDVFNCLPIAAVVAEKIFCVHGGLSPNLADMNDIRNIVRPTEIPGQGLLTDLLWSDPANIKDWGPNDDRGVSWTFGRKPVANFLRRHDLDLVCRSHMVVETGYEFFGERNLVTIFSAPNVSPLDFAVRHRLTCAKYCGEFDNWGAIMTVSDDLLCNFNVIKSPVLPSTNGRARRKSETKAWEKALTLKSTWAETILLLFKLSSVQAILILFPPTMEPPPQK</sequence>
<evidence type="ECO:0000256" key="5">
    <source>
        <dbReference type="ARBA" id="ARBA00047761"/>
    </source>
</evidence>
<comment type="catalytic activity">
    <reaction evidence="5">
        <text>O-phospho-L-seryl-[protein] + H2O = L-seryl-[protein] + phosphate</text>
        <dbReference type="Rhea" id="RHEA:20629"/>
        <dbReference type="Rhea" id="RHEA-COMP:9863"/>
        <dbReference type="Rhea" id="RHEA-COMP:11604"/>
        <dbReference type="ChEBI" id="CHEBI:15377"/>
        <dbReference type="ChEBI" id="CHEBI:29999"/>
        <dbReference type="ChEBI" id="CHEBI:43474"/>
        <dbReference type="ChEBI" id="CHEBI:83421"/>
        <dbReference type="EC" id="3.1.3.16"/>
    </reaction>
</comment>
<evidence type="ECO:0000313" key="10">
    <source>
        <dbReference type="EMBL" id="CAG8298201.1"/>
    </source>
</evidence>
<dbReference type="GO" id="GO:0005737">
    <property type="term" value="C:cytoplasm"/>
    <property type="evidence" value="ECO:0007669"/>
    <property type="project" value="TreeGrafter"/>
</dbReference>
<keyword evidence="1" id="KW-0479">Metal-binding</keyword>
<dbReference type="PANTHER" id="PTHR11668">
    <property type="entry name" value="SERINE/THREONINE PROTEIN PHOSPHATASE"/>
    <property type="match status" value="1"/>
</dbReference>
<dbReference type="EC" id="3.1.3.16" evidence="7"/>
<comment type="caution">
    <text evidence="10">The sequence shown here is derived from an EMBL/GenBank/DDBJ whole genome shotgun (WGS) entry which is preliminary data.</text>
</comment>
<evidence type="ECO:0000256" key="1">
    <source>
        <dbReference type="ARBA" id="ARBA00022723"/>
    </source>
</evidence>
<dbReference type="OrthoDB" id="10261522at2759"/>
<dbReference type="FunFam" id="3.60.21.10:FF:000026">
    <property type="entry name" value="Serine/threonine-protein phosphatase"/>
    <property type="match status" value="1"/>
</dbReference>
<keyword evidence="2 7" id="KW-0378">Hydrolase</keyword>
<evidence type="ECO:0000256" key="3">
    <source>
        <dbReference type="ARBA" id="ARBA00022912"/>
    </source>
</evidence>
<dbReference type="Proteomes" id="UP001152592">
    <property type="component" value="Unassembled WGS sequence"/>
</dbReference>
<dbReference type="PROSITE" id="PS00125">
    <property type="entry name" value="SER_THR_PHOSPHATASE"/>
    <property type="match status" value="1"/>
</dbReference>
<evidence type="ECO:0000256" key="6">
    <source>
        <dbReference type="ARBA" id="ARBA00048336"/>
    </source>
</evidence>
<feature type="domain" description="Serine/threonine specific protein phosphatases" evidence="9">
    <location>
        <begin position="296"/>
        <end position="301"/>
    </location>
</feature>
<name>A0A9W4ILG5_9EURO</name>
<dbReference type="Pfam" id="PF00149">
    <property type="entry name" value="Metallophos"/>
    <property type="match status" value="1"/>
</dbReference>
<proteinExistence type="inferred from homology"/>
<accession>A0A9W4ILG5</accession>